<reference evidence="2" key="1">
    <citation type="submission" date="2022-11" db="UniProtKB">
        <authorList>
            <consortium name="WormBaseParasite"/>
        </authorList>
    </citation>
    <scope>IDENTIFICATION</scope>
</reference>
<sequence>QQQQQLYRTNHLQQQQQQLPQIREIREIPIQAAAQMIDPTQLIRIPAAAALREKMAEIFAVEEIGTVPLPRLMELRRHIQAIHNIDYFFEAIPMNHLNHISVNIIETILHLIDDVDEVNELILKHVKNYLNFLFMCGNRSARFRRTFEKHSALHWLGMLRFDAIRADVIYSLHLFTSNISILYTDENFMHFLSDIITNYQSFPDTSDQKGYICIFIAKLLQHYPYFFHRSYTSLNRNVFNELLTIVEKIVKNKYDDERKPPMLGSAVKFIIKFFDISIDDFREERVDWHAHVSRFVHLMDIMSFIIRNVKSYRIFFDKPALMHNVCAIQDLLLAGDEINRCHRSGRRVEIPLNRNSGNRRSRNGEENNTDDNIRVVTTCGSAAINEIEGNGGGGGGGVVRSKTMPTDGPPDRKYARKTIEQDTIENIPPVSSIILFPLPSVEILDMNLSTTFRTRESFLNLYRQRKISAFYILNLKRATLRLLGSLCIASSSNKDIAAEHEVVENVFKLARAGDSVKVDYVALVKRALTEICTDHEKNLQALNDIEQHPSHLISKKDVIDTIYSNTHNGTNR</sequence>
<organism evidence="1 2">
    <name type="scientific">Panagrolaimus sp. PS1159</name>
    <dbReference type="NCBI Taxonomy" id="55785"/>
    <lineage>
        <taxon>Eukaryota</taxon>
        <taxon>Metazoa</taxon>
        <taxon>Ecdysozoa</taxon>
        <taxon>Nematoda</taxon>
        <taxon>Chromadorea</taxon>
        <taxon>Rhabditida</taxon>
        <taxon>Tylenchina</taxon>
        <taxon>Panagrolaimomorpha</taxon>
        <taxon>Panagrolaimoidea</taxon>
        <taxon>Panagrolaimidae</taxon>
        <taxon>Panagrolaimus</taxon>
    </lineage>
</organism>
<protein>
    <submittedName>
        <fullName evidence="2">Uncharacterized protein</fullName>
    </submittedName>
</protein>
<name>A0AC35FLG5_9BILA</name>
<evidence type="ECO:0000313" key="1">
    <source>
        <dbReference type="Proteomes" id="UP000887580"/>
    </source>
</evidence>
<dbReference type="WBParaSite" id="PS1159_v2.g18090.t1">
    <property type="protein sequence ID" value="PS1159_v2.g18090.t1"/>
    <property type="gene ID" value="PS1159_v2.g18090"/>
</dbReference>
<dbReference type="Proteomes" id="UP000887580">
    <property type="component" value="Unplaced"/>
</dbReference>
<evidence type="ECO:0000313" key="2">
    <source>
        <dbReference type="WBParaSite" id="PS1159_v2.g18090.t1"/>
    </source>
</evidence>
<proteinExistence type="predicted"/>
<accession>A0AC35FLG5</accession>